<sequence length="178" mass="18840">MRVLVRCLAALLGLAVAGVGLALAGETAWAWARPDAGPLVVPWPAWRARLAALSWASPGVRLLAAAVAVLGLLLVLAALTARHRGIRLHSPAPEVSVTTSRRSLARLVGDQVRAEGGVDRARVRAGARTVRVHAASRFDTEDQLRSRVREVAGQAVADLPMPRSPRVAVVVDSARTPR</sequence>
<evidence type="ECO:0000259" key="2">
    <source>
        <dbReference type="Pfam" id="PF19803"/>
    </source>
</evidence>
<keyword evidence="1" id="KW-0472">Membrane</keyword>
<feature type="domain" description="DUF6286" evidence="2">
    <location>
        <begin position="69"/>
        <end position="171"/>
    </location>
</feature>
<protein>
    <recommendedName>
        <fullName evidence="2">DUF6286 domain-containing protein</fullName>
    </recommendedName>
</protein>
<keyword evidence="4" id="KW-1185">Reference proteome</keyword>
<organism evidence="3 4">
    <name type="scientific">Goodfellowiella coeruleoviolacea</name>
    <dbReference type="NCBI Taxonomy" id="334858"/>
    <lineage>
        <taxon>Bacteria</taxon>
        <taxon>Bacillati</taxon>
        <taxon>Actinomycetota</taxon>
        <taxon>Actinomycetes</taxon>
        <taxon>Pseudonocardiales</taxon>
        <taxon>Pseudonocardiaceae</taxon>
        <taxon>Goodfellowiella</taxon>
    </lineage>
</organism>
<gene>
    <name evidence="3" type="ORF">LX83_003282</name>
</gene>
<evidence type="ECO:0000313" key="3">
    <source>
        <dbReference type="EMBL" id="MCP2166414.1"/>
    </source>
</evidence>
<name>A0AAE3KHG1_9PSEU</name>
<keyword evidence="1" id="KW-0812">Transmembrane</keyword>
<dbReference type="Proteomes" id="UP001206128">
    <property type="component" value="Unassembled WGS sequence"/>
</dbReference>
<evidence type="ECO:0000313" key="4">
    <source>
        <dbReference type="Proteomes" id="UP001206128"/>
    </source>
</evidence>
<reference evidence="3" key="1">
    <citation type="submission" date="2022-06" db="EMBL/GenBank/DDBJ databases">
        <title>Genomic Encyclopedia of Archaeal and Bacterial Type Strains, Phase II (KMG-II): from individual species to whole genera.</title>
        <authorList>
            <person name="Goeker M."/>
        </authorList>
    </citation>
    <scope>NUCLEOTIDE SEQUENCE</scope>
    <source>
        <strain evidence="3">DSM 43935</strain>
    </source>
</reference>
<dbReference type="AlphaFoldDB" id="A0AAE3KHG1"/>
<feature type="transmembrane region" description="Helical" evidence="1">
    <location>
        <begin position="62"/>
        <end position="81"/>
    </location>
</feature>
<proteinExistence type="predicted"/>
<dbReference type="RefSeq" id="WP_253772265.1">
    <property type="nucleotide sequence ID" value="NZ_JAMTCK010000007.1"/>
</dbReference>
<accession>A0AAE3KHG1</accession>
<comment type="caution">
    <text evidence="3">The sequence shown here is derived from an EMBL/GenBank/DDBJ whole genome shotgun (WGS) entry which is preliminary data.</text>
</comment>
<evidence type="ECO:0000256" key="1">
    <source>
        <dbReference type="SAM" id="Phobius"/>
    </source>
</evidence>
<dbReference type="InterPro" id="IPR046253">
    <property type="entry name" value="DUF6286"/>
</dbReference>
<keyword evidence="1" id="KW-1133">Transmembrane helix</keyword>
<dbReference type="Pfam" id="PF19803">
    <property type="entry name" value="DUF6286"/>
    <property type="match status" value="1"/>
</dbReference>
<dbReference type="EMBL" id="JAMTCK010000007">
    <property type="protein sequence ID" value="MCP2166414.1"/>
    <property type="molecule type" value="Genomic_DNA"/>
</dbReference>